<evidence type="ECO:0000313" key="3">
    <source>
        <dbReference type="Proteomes" id="UP000199475"/>
    </source>
</evidence>
<sequence>MTQQTVPNIDIIDSDFLQEATSRSGPWVSIYLPTHRTGREVLAGRSQLNNLLKLAEKQLAEQGHDQQQLLSEVRSRTEAHEFWQNQSDGLAVFAAPGYTRLFRLPVELPDEVSVGDCPRLAPIAPLLSGSGQYYVLALSNHSVRLFEATRTSIGEVGLGDTPRSVDDLGFDDDPQRAHMQSMPRAPQGVAGHGGEPRLDEVATEQLFRAVSDGVSKVLGNSKAPIVLASVAEHHSAFKSVSQLNVLDDIVAGNPDNLSAKELYEAARPIAKAMVTKRNQELADQFNSLVGGGKGSDDRELIARAAQEGRVDTLLLTRQPSRVDGQPDLVDDPVDAIIVDVFRNSGSVVVLDDDGAAPVRAIFRY</sequence>
<dbReference type="Pfam" id="PF18845">
    <property type="entry name" value="baeRF_family3"/>
    <property type="match status" value="1"/>
</dbReference>
<evidence type="ECO:0000256" key="1">
    <source>
        <dbReference type="SAM" id="MobiDB-lite"/>
    </source>
</evidence>
<protein>
    <recommendedName>
        <fullName evidence="4">Peptide chain release factor 1 (ERF1)</fullName>
    </recommendedName>
</protein>
<dbReference type="InterPro" id="IPR041289">
    <property type="entry name" value="Bact_RF_family3"/>
</dbReference>
<evidence type="ECO:0000313" key="2">
    <source>
        <dbReference type="EMBL" id="SDL20621.1"/>
    </source>
</evidence>
<dbReference type="OrthoDB" id="4393931at2"/>
<dbReference type="Proteomes" id="UP000199475">
    <property type="component" value="Unassembled WGS sequence"/>
</dbReference>
<dbReference type="EMBL" id="FNGP01000001">
    <property type="protein sequence ID" value="SDL20621.1"/>
    <property type="molecule type" value="Genomic_DNA"/>
</dbReference>
<organism evidence="2 3">
    <name type="scientific">Tessaracoccus oleiagri</name>
    <dbReference type="NCBI Taxonomy" id="686624"/>
    <lineage>
        <taxon>Bacteria</taxon>
        <taxon>Bacillati</taxon>
        <taxon>Actinomycetota</taxon>
        <taxon>Actinomycetes</taxon>
        <taxon>Propionibacteriales</taxon>
        <taxon>Propionibacteriaceae</taxon>
        <taxon>Tessaracoccus</taxon>
    </lineage>
</organism>
<name>A0A1G9I5W9_9ACTN</name>
<evidence type="ECO:0008006" key="4">
    <source>
        <dbReference type="Google" id="ProtNLM"/>
    </source>
</evidence>
<reference evidence="2 3" key="1">
    <citation type="submission" date="2016-10" db="EMBL/GenBank/DDBJ databases">
        <authorList>
            <person name="de Groot N.N."/>
        </authorList>
    </citation>
    <scope>NUCLEOTIDE SEQUENCE [LARGE SCALE GENOMIC DNA]</scope>
    <source>
        <strain evidence="2 3">CGMCC 1.9159</strain>
    </source>
</reference>
<feature type="region of interest" description="Disordered" evidence="1">
    <location>
        <begin position="171"/>
        <end position="193"/>
    </location>
</feature>
<dbReference type="AlphaFoldDB" id="A0A1G9I5W9"/>
<dbReference type="RefSeq" id="WP_093248988.1">
    <property type="nucleotide sequence ID" value="NZ_FNGP01000001.1"/>
</dbReference>
<dbReference type="STRING" id="686624.SAMN04488242_0746"/>
<proteinExistence type="predicted"/>
<gene>
    <name evidence="2" type="ORF">SAMN04488242_0746</name>
</gene>
<accession>A0A1G9I5W9</accession>
<keyword evidence="3" id="KW-1185">Reference proteome</keyword>